<gene>
    <name evidence="3" type="ORF">Sxan_07440</name>
</gene>
<name>A0A919GT19_9ACTN</name>
<feature type="compositionally biased region" description="Polar residues" evidence="1">
    <location>
        <begin position="16"/>
        <end position="31"/>
    </location>
</feature>
<feature type="region of interest" description="Disordered" evidence="1">
    <location>
        <begin position="1"/>
        <end position="82"/>
    </location>
</feature>
<keyword evidence="2" id="KW-0812">Transmembrane</keyword>
<keyword evidence="4" id="KW-1185">Reference proteome</keyword>
<evidence type="ECO:0000256" key="1">
    <source>
        <dbReference type="SAM" id="MobiDB-lite"/>
    </source>
</evidence>
<evidence type="ECO:0000313" key="3">
    <source>
        <dbReference type="EMBL" id="GHI83380.1"/>
    </source>
</evidence>
<accession>A0A919GT19</accession>
<organism evidence="3 4">
    <name type="scientific">Streptomyces xanthophaeus</name>
    <dbReference type="NCBI Taxonomy" id="67385"/>
    <lineage>
        <taxon>Bacteria</taxon>
        <taxon>Bacillati</taxon>
        <taxon>Actinomycetota</taxon>
        <taxon>Actinomycetes</taxon>
        <taxon>Kitasatosporales</taxon>
        <taxon>Streptomycetaceae</taxon>
        <taxon>Streptomyces</taxon>
    </lineage>
</organism>
<feature type="compositionally biased region" description="Low complexity" evidence="1">
    <location>
        <begin position="60"/>
        <end position="77"/>
    </location>
</feature>
<dbReference type="Proteomes" id="UP000600026">
    <property type="component" value="Unassembled WGS sequence"/>
</dbReference>
<sequence>MPGTVPGAVSGAVPELNSSEARPDQGGTSKPSGEANRVGDKDTGRAGHRPKPKPTVQPQRARAGARPGASGPVAAGARRCRPGTVSSLRVSAAAYGRAALPLVLLAGVTVLFVAVVWPVLAILLIIRANHRHARERFDRRPL</sequence>
<keyword evidence="2" id="KW-0472">Membrane</keyword>
<proteinExistence type="predicted"/>
<dbReference type="EMBL" id="BNEE01000004">
    <property type="protein sequence ID" value="GHI83380.1"/>
    <property type="molecule type" value="Genomic_DNA"/>
</dbReference>
<feature type="transmembrane region" description="Helical" evidence="2">
    <location>
        <begin position="98"/>
        <end position="126"/>
    </location>
</feature>
<protein>
    <submittedName>
        <fullName evidence="3">Uncharacterized protein</fullName>
    </submittedName>
</protein>
<dbReference type="AlphaFoldDB" id="A0A919GT19"/>
<keyword evidence="2" id="KW-1133">Transmembrane helix</keyword>
<evidence type="ECO:0000256" key="2">
    <source>
        <dbReference type="SAM" id="Phobius"/>
    </source>
</evidence>
<reference evidence="3" key="1">
    <citation type="submission" date="2020-09" db="EMBL/GenBank/DDBJ databases">
        <title>Whole genome shotgun sequence of Streptomyces xanthophaeus NBRC 12829.</title>
        <authorList>
            <person name="Komaki H."/>
            <person name="Tamura T."/>
        </authorList>
    </citation>
    <scope>NUCLEOTIDE SEQUENCE</scope>
    <source>
        <strain evidence="3">NBRC 12829</strain>
    </source>
</reference>
<comment type="caution">
    <text evidence="3">The sequence shown here is derived from an EMBL/GenBank/DDBJ whole genome shotgun (WGS) entry which is preliminary data.</text>
</comment>
<evidence type="ECO:0000313" key="4">
    <source>
        <dbReference type="Proteomes" id="UP000600026"/>
    </source>
</evidence>